<accession>A0A1S1WSD1</accession>
<comment type="caution">
    <text evidence="1">The sequence shown here is derived from an EMBL/GenBank/DDBJ whole genome shotgun (WGS) entry which is preliminary data.</text>
</comment>
<dbReference type="Gene3D" id="3.40.190.10">
    <property type="entry name" value="Periplasmic binding protein-like II"/>
    <property type="match status" value="2"/>
</dbReference>
<evidence type="ECO:0000313" key="2">
    <source>
        <dbReference type="Proteomes" id="UP000180088"/>
    </source>
</evidence>
<dbReference type="SUPFAM" id="SSF53850">
    <property type="entry name" value="Periplasmic binding protein-like II"/>
    <property type="match status" value="1"/>
</dbReference>
<reference evidence="1 2" key="1">
    <citation type="submission" date="2016-09" db="EMBL/GenBank/DDBJ databases">
        <title>Chromobacterium muskegensis sp. nov., an insecticidal bacterium isolated from Sphagnum bogs.</title>
        <authorList>
            <person name="Sparks M.E."/>
            <person name="Blackburn M.B."/>
            <person name="Gundersen-Rindal D.E."/>
            <person name="Mitchell A."/>
            <person name="Farrar R."/>
            <person name="Kuhar D."/>
        </authorList>
    </citation>
    <scope>NUCLEOTIDE SEQUENCE [LARGE SCALE GENOMIC DNA]</scope>
    <source>
        <strain evidence="1 2">37-2</strain>
    </source>
</reference>
<dbReference type="AlphaFoldDB" id="A0A1S1WSD1"/>
<dbReference type="Proteomes" id="UP000180088">
    <property type="component" value="Unassembled WGS sequence"/>
</dbReference>
<protein>
    <submittedName>
        <fullName evidence="1">Uncharacterized protein</fullName>
    </submittedName>
</protein>
<dbReference type="OrthoDB" id="9151133at2"/>
<name>A0A1S1WSD1_9NEIS</name>
<gene>
    <name evidence="1" type="ORF">BI347_20595</name>
</gene>
<proteinExistence type="predicted"/>
<organism evidence="1 2">
    <name type="scientific">Chromobacterium sphagni</name>
    <dbReference type="NCBI Taxonomy" id="1903179"/>
    <lineage>
        <taxon>Bacteria</taxon>
        <taxon>Pseudomonadati</taxon>
        <taxon>Pseudomonadota</taxon>
        <taxon>Betaproteobacteria</taxon>
        <taxon>Neisseriales</taxon>
        <taxon>Chromobacteriaceae</taxon>
        <taxon>Chromobacterium</taxon>
    </lineage>
</organism>
<sequence length="226" mass="24730">MKVVGDEYPPFMVRLAGGLSGPYADAFRLLMHQAGVEVQYQAVPAKRAFLDVSTQGDTCALAVNFDQGESETVNFVGVIAPITLTVYKRGGDKAAIGNLDALRKRRVGAVDIAEIRDFLGSAGMPFTPVKNSSTGFLMLNAGRFDALISDIPPSMDVGKEKPVRLFMLAQVERWLACNAGLPPAVQARMRLALKEGVFAEATLPVWSRYGMRDYYHEVRSSWLKGR</sequence>
<dbReference type="EMBL" id="MKCS01000004">
    <property type="protein sequence ID" value="OHX10209.1"/>
    <property type="molecule type" value="Genomic_DNA"/>
</dbReference>
<evidence type="ECO:0000313" key="1">
    <source>
        <dbReference type="EMBL" id="OHX10209.1"/>
    </source>
</evidence>
<dbReference type="RefSeq" id="WP_158020830.1">
    <property type="nucleotide sequence ID" value="NZ_MKCS01000004.1"/>
</dbReference>